<reference evidence="2 3" key="1">
    <citation type="journal article" date="2019" name="Nat. Ecol. Evol.">
        <title>Megaphylogeny resolves global patterns of mushroom evolution.</title>
        <authorList>
            <person name="Varga T."/>
            <person name="Krizsan K."/>
            <person name="Foldi C."/>
            <person name="Dima B."/>
            <person name="Sanchez-Garcia M."/>
            <person name="Sanchez-Ramirez S."/>
            <person name="Szollosi G.J."/>
            <person name="Szarkandi J.G."/>
            <person name="Papp V."/>
            <person name="Albert L."/>
            <person name="Andreopoulos W."/>
            <person name="Angelini C."/>
            <person name="Antonin V."/>
            <person name="Barry K.W."/>
            <person name="Bougher N.L."/>
            <person name="Buchanan P."/>
            <person name="Buyck B."/>
            <person name="Bense V."/>
            <person name="Catcheside P."/>
            <person name="Chovatia M."/>
            <person name="Cooper J."/>
            <person name="Damon W."/>
            <person name="Desjardin D."/>
            <person name="Finy P."/>
            <person name="Geml J."/>
            <person name="Haridas S."/>
            <person name="Hughes K."/>
            <person name="Justo A."/>
            <person name="Karasinski D."/>
            <person name="Kautmanova I."/>
            <person name="Kiss B."/>
            <person name="Kocsube S."/>
            <person name="Kotiranta H."/>
            <person name="LaButti K.M."/>
            <person name="Lechner B.E."/>
            <person name="Liimatainen K."/>
            <person name="Lipzen A."/>
            <person name="Lukacs Z."/>
            <person name="Mihaltcheva S."/>
            <person name="Morgado L.N."/>
            <person name="Niskanen T."/>
            <person name="Noordeloos M.E."/>
            <person name="Ohm R.A."/>
            <person name="Ortiz-Santana B."/>
            <person name="Ovrebo C."/>
            <person name="Racz N."/>
            <person name="Riley R."/>
            <person name="Savchenko A."/>
            <person name="Shiryaev A."/>
            <person name="Soop K."/>
            <person name="Spirin V."/>
            <person name="Szebenyi C."/>
            <person name="Tomsovsky M."/>
            <person name="Tulloss R.E."/>
            <person name="Uehling J."/>
            <person name="Grigoriev I.V."/>
            <person name="Vagvolgyi C."/>
            <person name="Papp T."/>
            <person name="Martin F.M."/>
            <person name="Miettinen O."/>
            <person name="Hibbett D.S."/>
            <person name="Nagy L.G."/>
        </authorList>
    </citation>
    <scope>NUCLEOTIDE SEQUENCE [LARGE SCALE GENOMIC DNA]</scope>
    <source>
        <strain evidence="2 3">FP101781</strain>
    </source>
</reference>
<evidence type="ECO:0000313" key="2">
    <source>
        <dbReference type="EMBL" id="TEB23757.1"/>
    </source>
</evidence>
<accession>A0A4Y7SPF1</accession>
<dbReference type="Proteomes" id="UP000298030">
    <property type="component" value="Unassembled WGS sequence"/>
</dbReference>
<feature type="compositionally biased region" description="Polar residues" evidence="1">
    <location>
        <begin position="183"/>
        <end position="203"/>
    </location>
</feature>
<feature type="region of interest" description="Disordered" evidence="1">
    <location>
        <begin position="181"/>
        <end position="206"/>
    </location>
</feature>
<feature type="region of interest" description="Disordered" evidence="1">
    <location>
        <begin position="280"/>
        <end position="349"/>
    </location>
</feature>
<evidence type="ECO:0000256" key="1">
    <source>
        <dbReference type="SAM" id="MobiDB-lite"/>
    </source>
</evidence>
<dbReference type="EMBL" id="QPFP01000074">
    <property type="protein sequence ID" value="TEB23757.1"/>
    <property type="molecule type" value="Genomic_DNA"/>
</dbReference>
<name>A0A4Y7SPF1_COPMI</name>
<sequence>MAPRVRVGGNLRSMPKDMPCCGHSASNVHGALNDRLELSPKSRGWQIICPNTARSRSLSEVSSYLGREWRLAVRTFWVGQESEYGRVREGYGGVGCLSAFGGRLQAGKRLHCAHLRDSSTTKPVNEEFQTLGLAPKSGQVYRVPWERINAVNLLFKTIIPTFRQSGDLTAGNHQVAGAELRSRTVSGTSAKNQGASYTASTQPAAPRHAHRHVLISEFILEKNVSGSENNYKDFRTSLSTFHRHESTLGFFLLRSTTQHIPWRIVRLAFERPSNVMGSAISRGKQNVHIRPVPNDDTEARSERLPGSATSYTDPRRGNRDPIRQFDAKDDQRPNPKPGQSPPYLYPMRQGGDLHSVFFPNRPPGTRRHQSPRAVSWDEISRYYSGLQHLLVSSKGTPTEIRGCHREIARATRSSPIEAKMDVCRQGPTVEAHPPLRSRPLPRLVSWGGDRWESDSEWWREQQCYYCDPVTIKPPEPDSRSRSKNTMATSASQILALPGWIPSGRPLSDAVAGRCDGMMQH</sequence>
<feature type="compositionally biased region" description="Basic and acidic residues" evidence="1">
    <location>
        <begin position="313"/>
        <end position="333"/>
    </location>
</feature>
<proteinExistence type="predicted"/>
<gene>
    <name evidence="2" type="ORF">FA13DRAFT_1715148</name>
</gene>
<organism evidence="2 3">
    <name type="scientific">Coprinellus micaceus</name>
    <name type="common">Glistening ink-cap mushroom</name>
    <name type="synonym">Coprinus micaceus</name>
    <dbReference type="NCBI Taxonomy" id="71717"/>
    <lineage>
        <taxon>Eukaryota</taxon>
        <taxon>Fungi</taxon>
        <taxon>Dikarya</taxon>
        <taxon>Basidiomycota</taxon>
        <taxon>Agaricomycotina</taxon>
        <taxon>Agaricomycetes</taxon>
        <taxon>Agaricomycetidae</taxon>
        <taxon>Agaricales</taxon>
        <taxon>Agaricineae</taxon>
        <taxon>Psathyrellaceae</taxon>
        <taxon>Coprinellus</taxon>
    </lineage>
</organism>
<protein>
    <submittedName>
        <fullName evidence="2">Uncharacterized protein</fullName>
    </submittedName>
</protein>
<comment type="caution">
    <text evidence="2">The sequence shown here is derived from an EMBL/GenBank/DDBJ whole genome shotgun (WGS) entry which is preliminary data.</text>
</comment>
<feature type="compositionally biased region" description="Pro residues" evidence="1">
    <location>
        <begin position="334"/>
        <end position="344"/>
    </location>
</feature>
<dbReference type="AlphaFoldDB" id="A0A4Y7SPF1"/>
<keyword evidence="3" id="KW-1185">Reference proteome</keyword>
<evidence type="ECO:0000313" key="3">
    <source>
        <dbReference type="Proteomes" id="UP000298030"/>
    </source>
</evidence>